<evidence type="ECO:0000313" key="2">
    <source>
        <dbReference type="EMBL" id="GAC18254.1"/>
    </source>
</evidence>
<dbReference type="OrthoDB" id="6226327at2"/>
<evidence type="ECO:0008006" key="4">
    <source>
        <dbReference type="Google" id="ProtNLM"/>
    </source>
</evidence>
<comment type="caution">
    <text evidence="2">The sequence shown here is derived from an EMBL/GenBank/DDBJ whole genome shotgun (WGS) entry which is preliminary data.</text>
</comment>
<dbReference type="Proteomes" id="UP000006327">
    <property type="component" value="Unassembled WGS sequence"/>
</dbReference>
<keyword evidence="1" id="KW-1133">Transmembrane helix</keyword>
<feature type="transmembrane region" description="Helical" evidence="1">
    <location>
        <begin position="6"/>
        <end position="24"/>
    </location>
</feature>
<dbReference type="EMBL" id="BAEO01000015">
    <property type="protein sequence ID" value="GAC18254.1"/>
    <property type="molecule type" value="Genomic_DNA"/>
</dbReference>
<evidence type="ECO:0000256" key="1">
    <source>
        <dbReference type="SAM" id="Phobius"/>
    </source>
</evidence>
<dbReference type="AlphaFoldDB" id="K6XC89"/>
<sequence>MKTQNAYNAILNGNILITTVVGIINRDNTRKVFNQLKVQIPQLDGAPWGNLVDVRQWGLSSADINDSLVDLELWVRKHGRTHLVFVMGTENAGIKKFTLEQYLGNNLQKEKVKLVETKSEALTWLGKSGFHLAIDN</sequence>
<proteinExistence type="predicted"/>
<keyword evidence="1" id="KW-0812">Transmembrane</keyword>
<evidence type="ECO:0000313" key="3">
    <source>
        <dbReference type="Proteomes" id="UP000006327"/>
    </source>
</evidence>
<reference evidence="2 3" key="1">
    <citation type="journal article" date="2017" name="Antonie Van Leeuwenhoek">
        <title>Rhizobium rhizosphaerae sp. nov., a novel species isolated from rice rhizosphere.</title>
        <authorList>
            <person name="Zhao J.J."/>
            <person name="Zhang J."/>
            <person name="Zhang R.J."/>
            <person name="Zhang C.W."/>
            <person name="Yin H.Q."/>
            <person name="Zhang X.X."/>
        </authorList>
    </citation>
    <scope>NUCLEOTIDE SEQUENCE [LARGE SCALE GENOMIC DNA]</scope>
    <source>
        <strain evidence="2 3">BSs20135</strain>
    </source>
</reference>
<protein>
    <recommendedName>
        <fullName evidence="4">STAS/SEC14 domain-containing protein</fullName>
    </recommendedName>
</protein>
<dbReference type="RefSeq" id="WP_007617908.1">
    <property type="nucleotide sequence ID" value="NZ_BAEO01000015.1"/>
</dbReference>
<keyword evidence="3" id="KW-1185">Reference proteome</keyword>
<gene>
    <name evidence="2" type="ORF">GARC_1274</name>
</gene>
<accession>K6XC89</accession>
<keyword evidence="1" id="KW-0472">Membrane</keyword>
<organism evidence="2 3">
    <name type="scientific">Paraglaciecola arctica BSs20135</name>
    <dbReference type="NCBI Taxonomy" id="493475"/>
    <lineage>
        <taxon>Bacteria</taxon>
        <taxon>Pseudomonadati</taxon>
        <taxon>Pseudomonadota</taxon>
        <taxon>Gammaproteobacteria</taxon>
        <taxon>Alteromonadales</taxon>
        <taxon>Alteromonadaceae</taxon>
        <taxon>Paraglaciecola</taxon>
    </lineage>
</organism>
<name>K6XC89_9ALTE</name>